<comment type="caution">
    <text evidence="1">The sequence shown here is derived from an EMBL/GenBank/DDBJ whole genome shotgun (WGS) entry which is preliminary data.</text>
</comment>
<gene>
    <name evidence="1" type="ORF">F2Q69_00023773</name>
</gene>
<evidence type="ECO:0000313" key="2">
    <source>
        <dbReference type="Proteomes" id="UP000712600"/>
    </source>
</evidence>
<reference evidence="1" key="1">
    <citation type="submission" date="2019-12" db="EMBL/GenBank/DDBJ databases">
        <title>Genome sequencing and annotation of Brassica cretica.</title>
        <authorList>
            <person name="Studholme D.J."/>
            <person name="Sarris P."/>
        </authorList>
    </citation>
    <scope>NUCLEOTIDE SEQUENCE</scope>
    <source>
        <strain evidence="1">PFS-109/04</strain>
        <tissue evidence="1">Leaf</tissue>
    </source>
</reference>
<sequence>MDLLGPFEIDSAESALETIRQRIMFQSDLSFLWFNIGEERRQNFLYSSEGVKGGGEKDGGLRIRVTHTHQEIATSQLLINQNESFVLYYVCQCVGP</sequence>
<dbReference type="AlphaFoldDB" id="A0A8S9QHR8"/>
<protein>
    <submittedName>
        <fullName evidence="1">Uncharacterized protein</fullName>
    </submittedName>
</protein>
<organism evidence="1 2">
    <name type="scientific">Brassica cretica</name>
    <name type="common">Mustard</name>
    <dbReference type="NCBI Taxonomy" id="69181"/>
    <lineage>
        <taxon>Eukaryota</taxon>
        <taxon>Viridiplantae</taxon>
        <taxon>Streptophyta</taxon>
        <taxon>Embryophyta</taxon>
        <taxon>Tracheophyta</taxon>
        <taxon>Spermatophyta</taxon>
        <taxon>Magnoliopsida</taxon>
        <taxon>eudicotyledons</taxon>
        <taxon>Gunneridae</taxon>
        <taxon>Pentapetalae</taxon>
        <taxon>rosids</taxon>
        <taxon>malvids</taxon>
        <taxon>Brassicales</taxon>
        <taxon>Brassicaceae</taxon>
        <taxon>Brassiceae</taxon>
        <taxon>Brassica</taxon>
    </lineage>
</organism>
<evidence type="ECO:0000313" key="1">
    <source>
        <dbReference type="EMBL" id="KAF3540271.1"/>
    </source>
</evidence>
<name>A0A8S9QHR8_BRACR</name>
<dbReference type="Proteomes" id="UP000712600">
    <property type="component" value="Unassembled WGS sequence"/>
</dbReference>
<proteinExistence type="predicted"/>
<accession>A0A8S9QHR8</accession>
<dbReference type="EMBL" id="QGKX02001290">
    <property type="protein sequence ID" value="KAF3540271.1"/>
    <property type="molecule type" value="Genomic_DNA"/>
</dbReference>